<comment type="caution">
    <text evidence="2">The sequence shown here is derived from an EMBL/GenBank/DDBJ whole genome shotgun (WGS) entry which is preliminary data.</text>
</comment>
<keyword evidence="3" id="KW-1185">Reference proteome</keyword>
<dbReference type="AlphaFoldDB" id="A0ABD0ZE92"/>
<dbReference type="Pfam" id="PF03372">
    <property type="entry name" value="Exo_endo_phos"/>
    <property type="match status" value="1"/>
</dbReference>
<protein>
    <recommendedName>
        <fullName evidence="1">Endonuclease/exonuclease/phosphatase domain-containing protein</fullName>
    </recommendedName>
</protein>
<evidence type="ECO:0000313" key="2">
    <source>
        <dbReference type="EMBL" id="KAL1192897.1"/>
    </source>
</evidence>
<dbReference type="PANTHER" id="PTHR33710">
    <property type="entry name" value="BNAC02G09200D PROTEIN"/>
    <property type="match status" value="1"/>
</dbReference>
<dbReference type="EMBL" id="JBANAX010000806">
    <property type="protein sequence ID" value="KAL1192897.1"/>
    <property type="molecule type" value="Genomic_DNA"/>
</dbReference>
<evidence type="ECO:0000313" key="3">
    <source>
        <dbReference type="Proteomes" id="UP001558713"/>
    </source>
</evidence>
<gene>
    <name evidence="2" type="ORF">V5N11_013282</name>
</gene>
<dbReference type="PANTHER" id="PTHR33710:SF71">
    <property type="entry name" value="ENDONUCLEASE_EXONUCLEASE_PHOSPHATASE DOMAIN-CONTAINING PROTEIN"/>
    <property type="match status" value="1"/>
</dbReference>
<name>A0ABD0ZE92_CARAN</name>
<dbReference type="InterPro" id="IPR005135">
    <property type="entry name" value="Endo/exonuclease/phosphatase"/>
</dbReference>
<dbReference type="Proteomes" id="UP001558713">
    <property type="component" value="Unassembled WGS sequence"/>
</dbReference>
<organism evidence="2 3">
    <name type="scientific">Cardamine amara subsp. amara</name>
    <dbReference type="NCBI Taxonomy" id="228776"/>
    <lineage>
        <taxon>Eukaryota</taxon>
        <taxon>Viridiplantae</taxon>
        <taxon>Streptophyta</taxon>
        <taxon>Embryophyta</taxon>
        <taxon>Tracheophyta</taxon>
        <taxon>Spermatophyta</taxon>
        <taxon>Magnoliopsida</taxon>
        <taxon>eudicotyledons</taxon>
        <taxon>Gunneridae</taxon>
        <taxon>Pentapetalae</taxon>
        <taxon>rosids</taxon>
        <taxon>malvids</taxon>
        <taxon>Brassicales</taxon>
        <taxon>Brassicaceae</taxon>
        <taxon>Cardamineae</taxon>
        <taxon>Cardamine</taxon>
    </lineage>
</organism>
<dbReference type="Gene3D" id="3.60.10.10">
    <property type="entry name" value="Endonuclease/exonuclease/phosphatase"/>
    <property type="match status" value="1"/>
</dbReference>
<sequence>MKMIKVFLRWRQNAFSGALGAEAPIPHNFMSIDTFCWNVRGFNKTSHRNGLKKWLQLNQPLFGSLIETHVQQPKRKKYINALLPGWYFEDNYGFSELGKKYIIWHPSVQVTILSKSLQMISCEVKLPRYQFAFVVSFVYASNCEIERRMLWEELASFSADHRVVNKPWTVLGDFNQALNPEDHSLLERRRLDRGTSDFRSCLHEASLVDLTYRGSTYTWWNMSESNPGAKKIDRVLVNALWLDTWSMSFALFSEPDFWTIAQVVSF</sequence>
<dbReference type="SUPFAM" id="SSF56219">
    <property type="entry name" value="DNase I-like"/>
    <property type="match status" value="1"/>
</dbReference>
<feature type="domain" description="Endonuclease/exonuclease/phosphatase" evidence="1">
    <location>
        <begin position="37"/>
        <end position="243"/>
    </location>
</feature>
<evidence type="ECO:0000259" key="1">
    <source>
        <dbReference type="Pfam" id="PF03372"/>
    </source>
</evidence>
<proteinExistence type="predicted"/>
<reference evidence="2 3" key="1">
    <citation type="submission" date="2024-04" db="EMBL/GenBank/DDBJ databases">
        <title>Genome assembly C_amara_ONT_v2.</title>
        <authorList>
            <person name="Yant L."/>
            <person name="Moore C."/>
            <person name="Slenker M."/>
        </authorList>
    </citation>
    <scope>NUCLEOTIDE SEQUENCE [LARGE SCALE GENOMIC DNA]</scope>
    <source>
        <tissue evidence="2">Leaf</tissue>
    </source>
</reference>
<dbReference type="InterPro" id="IPR036691">
    <property type="entry name" value="Endo/exonu/phosph_ase_sf"/>
</dbReference>
<accession>A0ABD0ZE92</accession>